<dbReference type="SUPFAM" id="SSF101898">
    <property type="entry name" value="NHL repeat"/>
    <property type="match status" value="1"/>
</dbReference>
<sequence>MRRNKKILFLLVVVGLSPFLVLNAISTASANPGEVSKTFTFNADFEEGEMVGVECESIPDQLQLSEETSTFSYLWIANAGEDTLSKWDTETNTEVARYNTWFSTYPDHDAWTGASPSRTCVDGEGNCYVANRHFDGRPTDVMKVLVDEWIDRNGNGILDTSFDANFNGEITPDEMQPMLDGNGNGIIEDSEIQDERIAWIVRVGNPNGIGRSLSIDPEGNIWVGLYSSRQYYKLDSISGDILGGPYTTLGSTPYGSLVDKYGILWSASLSNRLFWLNTSDPSQCGMFTEPYCSTYGMALNYDIFGNTIVYLADSSTGKGYIQFNSSSKIFSIGPVVKPNMRVTGIATDSYGNIIIASYTQGYPIKYSPEGIELWRNYSTPVTESRGVIVDGENNIWLCHRAISKLSKHLGENGNYVGSYETGLFPYTYSDATGLSYQQSISQNGYWRIIFDSEEDNSKWGRVSWTDYIPVGGNLEVRVRSSNDGLSWTGWEYVSNNIFFDYIPDGRYLQIDVKFEIGDEDLSPILYDLTVQIGDPKSLKMEAKNILEDLHTGIRCIDVNTRNIIHQIELSLCGRLWKDESHLDFKHGDQVFVHERNAVNHMEKMIAKYQRIIDAYEEPLPTIMLEKSLSKIDPTILIPLLENVIITYEKVCKYLTMADMILAQIASEESAALPITSGKWETRVEMYLEKSTNSLFTGNEQFEQGEWEKAVSEYRDAWRYAMDVEFWALKK</sequence>
<evidence type="ECO:0000313" key="1">
    <source>
        <dbReference type="EMBL" id="UYP45358.1"/>
    </source>
</evidence>
<name>A0ABY6HPB0_9ARCH</name>
<reference evidence="1" key="1">
    <citation type="submission" date="2022-09" db="EMBL/GenBank/DDBJ databases">
        <title>Actin cytoskeleton and complex cell architecture in an #Asgard archaeon.</title>
        <authorList>
            <person name="Ponce Toledo R.I."/>
            <person name="Schleper C."/>
            <person name="Rodrigues Oliveira T."/>
            <person name="Wollweber F."/>
            <person name="Xu J."/>
            <person name="Rittmann S."/>
            <person name="Klingl A."/>
            <person name="Pilhofer M."/>
        </authorList>
    </citation>
    <scope>NUCLEOTIDE SEQUENCE</scope>
    <source>
        <strain evidence="1">B-35</strain>
    </source>
</reference>
<dbReference type="InterPro" id="IPR011042">
    <property type="entry name" value="6-blade_b-propeller_TolB-like"/>
</dbReference>
<dbReference type="InterPro" id="IPR011045">
    <property type="entry name" value="N2O_reductase_N"/>
</dbReference>
<proteinExistence type="predicted"/>
<accession>A0ABY6HPB0</accession>
<dbReference type="EMBL" id="CP104013">
    <property type="protein sequence ID" value="UYP45358.1"/>
    <property type="molecule type" value="Genomic_DNA"/>
</dbReference>
<evidence type="ECO:0008006" key="3">
    <source>
        <dbReference type="Google" id="ProtNLM"/>
    </source>
</evidence>
<gene>
    <name evidence="1" type="ORF">NEF87_001643</name>
</gene>
<dbReference type="Gene3D" id="2.120.10.30">
    <property type="entry name" value="TolB, C-terminal domain"/>
    <property type="match status" value="1"/>
</dbReference>
<organism evidence="1 2">
    <name type="scientific">Candidatus Lokiarchaeum ossiferum</name>
    <dbReference type="NCBI Taxonomy" id="2951803"/>
    <lineage>
        <taxon>Archaea</taxon>
        <taxon>Promethearchaeati</taxon>
        <taxon>Promethearchaeota</taxon>
        <taxon>Promethearchaeia</taxon>
        <taxon>Promethearchaeales</taxon>
        <taxon>Promethearchaeaceae</taxon>
        <taxon>Candidatus Lokiarchaeum</taxon>
    </lineage>
</organism>
<protein>
    <recommendedName>
        <fullName evidence="3">EF-hand domain-containing protein</fullName>
    </recommendedName>
</protein>
<keyword evidence="2" id="KW-1185">Reference proteome</keyword>
<dbReference type="Proteomes" id="UP001208689">
    <property type="component" value="Chromosome"/>
</dbReference>
<dbReference type="SUPFAM" id="SSF50974">
    <property type="entry name" value="Nitrous oxide reductase, N-terminal domain"/>
    <property type="match status" value="1"/>
</dbReference>
<evidence type="ECO:0000313" key="2">
    <source>
        <dbReference type="Proteomes" id="UP001208689"/>
    </source>
</evidence>